<evidence type="ECO:0000313" key="4">
    <source>
        <dbReference type="Proteomes" id="UP000002420"/>
    </source>
</evidence>
<evidence type="ECO:0000259" key="2">
    <source>
        <dbReference type="PROSITE" id="PS50110"/>
    </source>
</evidence>
<evidence type="ECO:0000313" key="3">
    <source>
        <dbReference type="EMBL" id="ACD95282.1"/>
    </source>
</evidence>
<dbReference type="SUPFAM" id="SSF52172">
    <property type="entry name" value="CheY-like"/>
    <property type="match status" value="1"/>
</dbReference>
<keyword evidence="1" id="KW-0597">Phosphoprotein</keyword>
<dbReference type="CDD" id="cd00156">
    <property type="entry name" value="REC"/>
    <property type="match status" value="1"/>
</dbReference>
<gene>
    <name evidence="3" type="ordered locus">Glov_1566</name>
</gene>
<dbReference type="RefSeq" id="WP_012469624.1">
    <property type="nucleotide sequence ID" value="NC_010814.1"/>
</dbReference>
<dbReference type="HOGENOM" id="CLU_1924563_0_0_7"/>
<dbReference type="Pfam" id="PF00072">
    <property type="entry name" value="Response_reg"/>
    <property type="match status" value="1"/>
</dbReference>
<organism evidence="3 4">
    <name type="scientific">Trichlorobacter lovleyi (strain ATCC BAA-1151 / DSM 17278 / SZ)</name>
    <name type="common">Geobacter lovleyi</name>
    <dbReference type="NCBI Taxonomy" id="398767"/>
    <lineage>
        <taxon>Bacteria</taxon>
        <taxon>Pseudomonadati</taxon>
        <taxon>Thermodesulfobacteriota</taxon>
        <taxon>Desulfuromonadia</taxon>
        <taxon>Geobacterales</taxon>
        <taxon>Geobacteraceae</taxon>
        <taxon>Trichlorobacter</taxon>
    </lineage>
</organism>
<evidence type="ECO:0000256" key="1">
    <source>
        <dbReference type="PROSITE-ProRule" id="PRU00169"/>
    </source>
</evidence>
<sequence>MVKILLIDDDRRFNSQLKSHVAEYYPCLSMVACADPLEALLLLRIEKYDLLLIDYEVPPFDGQKLLQYAIQAGVERNRIVLLSGHDAAFLHKVCPSGRCLAVLNKFEAAQREVLDMILSSLNDKAEKAMSHDSIVPQI</sequence>
<dbReference type="Gene3D" id="3.40.50.2300">
    <property type="match status" value="1"/>
</dbReference>
<feature type="domain" description="Response regulatory" evidence="2">
    <location>
        <begin position="3"/>
        <end position="138"/>
    </location>
</feature>
<dbReference type="PROSITE" id="PS50110">
    <property type="entry name" value="RESPONSE_REGULATORY"/>
    <property type="match status" value="1"/>
</dbReference>
<proteinExistence type="predicted"/>
<reference evidence="3 4" key="1">
    <citation type="submission" date="2008-05" db="EMBL/GenBank/DDBJ databases">
        <title>Complete sequence of chromosome of Geobacter lovleyi SZ.</title>
        <authorList>
            <consortium name="US DOE Joint Genome Institute"/>
            <person name="Lucas S."/>
            <person name="Copeland A."/>
            <person name="Lapidus A."/>
            <person name="Glavina del Rio T."/>
            <person name="Dalin E."/>
            <person name="Tice H."/>
            <person name="Bruce D."/>
            <person name="Goodwin L."/>
            <person name="Pitluck S."/>
            <person name="Chertkov O."/>
            <person name="Meincke L."/>
            <person name="Brettin T."/>
            <person name="Detter J.C."/>
            <person name="Han C."/>
            <person name="Tapia R."/>
            <person name="Kuske C.R."/>
            <person name="Schmutz J."/>
            <person name="Larimer F."/>
            <person name="Land M."/>
            <person name="Hauser L."/>
            <person name="Kyrpides N."/>
            <person name="Mikhailova N."/>
            <person name="Sung Y."/>
            <person name="Fletcher K.E."/>
            <person name="Ritalahti K.M."/>
            <person name="Loeffler F.E."/>
            <person name="Richardson P."/>
        </authorList>
    </citation>
    <scope>NUCLEOTIDE SEQUENCE [LARGE SCALE GENOMIC DNA]</scope>
    <source>
        <strain evidence="4">ATCC BAA-1151 / DSM 17278 / SZ</strain>
    </source>
</reference>
<dbReference type="InterPro" id="IPR001789">
    <property type="entry name" value="Sig_transdc_resp-reg_receiver"/>
</dbReference>
<keyword evidence="4" id="KW-1185">Reference proteome</keyword>
<dbReference type="KEGG" id="glo:Glov_1566"/>
<accession>B3E9K6</accession>
<dbReference type="OrthoDB" id="5511653at2"/>
<dbReference type="GO" id="GO:0000160">
    <property type="term" value="P:phosphorelay signal transduction system"/>
    <property type="evidence" value="ECO:0007669"/>
    <property type="project" value="InterPro"/>
</dbReference>
<protein>
    <submittedName>
        <fullName evidence="3">Response regulator receiver protein</fullName>
    </submittedName>
</protein>
<dbReference type="EMBL" id="CP001089">
    <property type="protein sequence ID" value="ACD95282.1"/>
    <property type="molecule type" value="Genomic_DNA"/>
</dbReference>
<dbReference type="eggNOG" id="COG0784">
    <property type="taxonomic scope" value="Bacteria"/>
</dbReference>
<dbReference type="Proteomes" id="UP000002420">
    <property type="component" value="Chromosome"/>
</dbReference>
<dbReference type="InterPro" id="IPR011006">
    <property type="entry name" value="CheY-like_superfamily"/>
</dbReference>
<dbReference type="STRING" id="398767.Glov_1566"/>
<name>B3E9K6_TRIL1</name>
<feature type="modified residue" description="4-aspartylphosphate" evidence="1">
    <location>
        <position position="54"/>
    </location>
</feature>
<dbReference type="AlphaFoldDB" id="B3E9K6"/>
<dbReference type="SMART" id="SM00448">
    <property type="entry name" value="REC"/>
    <property type="match status" value="1"/>
</dbReference>